<evidence type="ECO:0000313" key="19">
    <source>
        <dbReference type="Proteomes" id="UP001148125"/>
    </source>
</evidence>
<evidence type="ECO:0000256" key="1">
    <source>
        <dbReference type="ARBA" id="ARBA00022722"/>
    </source>
</evidence>
<name>A0ABT5VIJ1_9BACI</name>
<comment type="catalytic activity">
    <reaction evidence="13">
        <text>ATP + H2O = ADP + phosphate + H(+)</text>
        <dbReference type="Rhea" id="RHEA:13065"/>
        <dbReference type="ChEBI" id="CHEBI:15377"/>
        <dbReference type="ChEBI" id="CHEBI:15378"/>
        <dbReference type="ChEBI" id="CHEBI:30616"/>
        <dbReference type="ChEBI" id="CHEBI:43474"/>
        <dbReference type="ChEBI" id="CHEBI:456216"/>
        <dbReference type="EC" id="5.6.2.4"/>
    </reaction>
</comment>
<evidence type="ECO:0000256" key="3">
    <source>
        <dbReference type="ARBA" id="ARBA00022763"/>
    </source>
</evidence>
<keyword evidence="19" id="KW-1185">Reference proteome</keyword>
<dbReference type="SUPFAM" id="SSF52980">
    <property type="entry name" value="Restriction endonuclease-like"/>
    <property type="match status" value="1"/>
</dbReference>
<evidence type="ECO:0000256" key="13">
    <source>
        <dbReference type="ARBA" id="ARBA00048988"/>
    </source>
</evidence>
<evidence type="ECO:0000313" key="18">
    <source>
        <dbReference type="EMBL" id="MDE5415265.1"/>
    </source>
</evidence>
<evidence type="ECO:0000256" key="12">
    <source>
        <dbReference type="ARBA" id="ARBA00034808"/>
    </source>
</evidence>
<feature type="domain" description="UvrD-like helicase ATP-binding" evidence="16">
    <location>
        <begin position="6"/>
        <end position="438"/>
    </location>
</feature>
<keyword evidence="2 14" id="KW-0547">Nucleotide-binding</keyword>
<dbReference type="InterPro" id="IPR027417">
    <property type="entry name" value="P-loop_NTPase"/>
</dbReference>
<dbReference type="EMBL" id="JAOTPO010000014">
    <property type="protein sequence ID" value="MDE5415265.1"/>
    <property type="molecule type" value="Genomic_DNA"/>
</dbReference>
<dbReference type="PROSITE" id="PS51217">
    <property type="entry name" value="UVRD_HELICASE_CTER"/>
    <property type="match status" value="1"/>
</dbReference>
<dbReference type="InterPro" id="IPR014017">
    <property type="entry name" value="DNA_helicase_UvrD-like_C"/>
</dbReference>
<dbReference type="Proteomes" id="UP001148125">
    <property type="component" value="Unassembled WGS sequence"/>
</dbReference>
<dbReference type="InterPro" id="IPR011335">
    <property type="entry name" value="Restrct_endonuc-II-like"/>
</dbReference>
<keyword evidence="4 14" id="KW-0378">Hydrolase</keyword>
<dbReference type="InterPro" id="IPR000212">
    <property type="entry name" value="DNA_helicase_UvrD/REP"/>
</dbReference>
<evidence type="ECO:0000256" key="8">
    <source>
        <dbReference type="ARBA" id="ARBA00023125"/>
    </source>
</evidence>
<evidence type="ECO:0000256" key="14">
    <source>
        <dbReference type="PROSITE-ProRule" id="PRU00560"/>
    </source>
</evidence>
<keyword evidence="10" id="KW-0413">Isomerase</keyword>
<dbReference type="PANTHER" id="PTHR11070:SF23">
    <property type="entry name" value="RECBCD ENZYME SUBUNIT RECB"/>
    <property type="match status" value="1"/>
</dbReference>
<keyword evidence="7 14" id="KW-0067">ATP-binding</keyword>
<evidence type="ECO:0000256" key="11">
    <source>
        <dbReference type="ARBA" id="ARBA00034617"/>
    </source>
</evidence>
<evidence type="ECO:0000259" key="17">
    <source>
        <dbReference type="PROSITE" id="PS51217"/>
    </source>
</evidence>
<dbReference type="Pfam" id="PF00580">
    <property type="entry name" value="UvrD-helicase"/>
    <property type="match status" value="1"/>
</dbReference>
<keyword evidence="15" id="KW-0175">Coiled coil</keyword>
<keyword evidence="6" id="KW-0269">Exonuclease</keyword>
<feature type="domain" description="UvrD-like helicase C-terminal" evidence="17">
    <location>
        <begin position="461"/>
        <end position="729"/>
    </location>
</feature>
<gene>
    <name evidence="18" type="ORF">N7Z68_18050</name>
</gene>
<dbReference type="PANTHER" id="PTHR11070">
    <property type="entry name" value="UVRD / RECB / PCRA DNA HELICASE FAMILY MEMBER"/>
    <property type="match status" value="1"/>
</dbReference>
<feature type="binding site" evidence="14">
    <location>
        <begin position="27"/>
        <end position="34"/>
    </location>
    <ligand>
        <name>ATP</name>
        <dbReference type="ChEBI" id="CHEBI:30616"/>
    </ligand>
</feature>
<protein>
    <recommendedName>
        <fullName evidence="12">DNA 3'-5' helicase</fullName>
        <ecNumber evidence="12">5.6.2.4</ecNumber>
    </recommendedName>
</protein>
<dbReference type="Pfam" id="PF13361">
    <property type="entry name" value="UvrD_C"/>
    <property type="match status" value="1"/>
</dbReference>
<proteinExistence type="predicted"/>
<comment type="caution">
    <text evidence="18">The sequence shown here is derived from an EMBL/GenBank/DDBJ whole genome shotgun (WGS) entry which is preliminary data.</text>
</comment>
<evidence type="ECO:0000256" key="10">
    <source>
        <dbReference type="ARBA" id="ARBA00023235"/>
    </source>
</evidence>
<dbReference type="Gene3D" id="3.40.50.300">
    <property type="entry name" value="P-loop containing nucleotide triphosphate hydrolases"/>
    <property type="match status" value="4"/>
</dbReference>
<dbReference type="PROSITE" id="PS51198">
    <property type="entry name" value="UVRD_HELICASE_ATP_BIND"/>
    <property type="match status" value="1"/>
</dbReference>
<evidence type="ECO:0000259" key="16">
    <source>
        <dbReference type="PROSITE" id="PS51198"/>
    </source>
</evidence>
<dbReference type="InterPro" id="IPR011604">
    <property type="entry name" value="PDDEXK-like_dom_sf"/>
</dbReference>
<evidence type="ECO:0000256" key="4">
    <source>
        <dbReference type="ARBA" id="ARBA00022801"/>
    </source>
</evidence>
<dbReference type="Gene3D" id="3.90.320.10">
    <property type="match status" value="1"/>
</dbReference>
<keyword evidence="8" id="KW-0238">DNA-binding</keyword>
<evidence type="ECO:0000256" key="15">
    <source>
        <dbReference type="SAM" id="Coils"/>
    </source>
</evidence>
<dbReference type="InterPro" id="IPR014016">
    <property type="entry name" value="UvrD-like_ATP-bd"/>
</dbReference>
<organism evidence="18 19">
    <name type="scientific">Alkalihalobacterium chitinilyticum</name>
    <dbReference type="NCBI Taxonomy" id="2980103"/>
    <lineage>
        <taxon>Bacteria</taxon>
        <taxon>Bacillati</taxon>
        <taxon>Bacillota</taxon>
        <taxon>Bacilli</taxon>
        <taxon>Bacillales</taxon>
        <taxon>Bacillaceae</taxon>
        <taxon>Alkalihalobacterium</taxon>
    </lineage>
</organism>
<keyword evidence="1" id="KW-0540">Nuclease</keyword>
<dbReference type="SUPFAM" id="SSF52540">
    <property type="entry name" value="P-loop containing nucleoside triphosphate hydrolases"/>
    <property type="match status" value="1"/>
</dbReference>
<evidence type="ECO:0000256" key="5">
    <source>
        <dbReference type="ARBA" id="ARBA00022806"/>
    </source>
</evidence>
<dbReference type="InterPro" id="IPR038726">
    <property type="entry name" value="PDDEXK_AddAB-type"/>
</dbReference>
<comment type="catalytic activity">
    <reaction evidence="11">
        <text>Couples ATP hydrolysis with the unwinding of duplex DNA by translocating in the 3'-5' direction.</text>
        <dbReference type="EC" id="5.6.2.4"/>
    </reaction>
</comment>
<accession>A0ABT5VIJ1</accession>
<sequence length="1066" mass="124214">MTDVVLMDKSERDKIMEHLNTNFLVEAGAGSGKTFSLVQRMANLVTTGTYEIREIVAITFTRKAADELKERFQTELEKRRKEITDANVKERIERALADFDQCYLGTVHSFCARLLRERPVEAGLDFDFKELDEQEDKLIADEAWERYINDIRLKSPEHLDELSELGIDVASLRANLHELREYADVVWFYEETERPDLGEVFSELKAFIEYVKTNLPEEEPDKGYDSLQKKVLRTMRELKYFDIAKDKTKVAMLRPYQKKTTVTLNRWKDNDVAKEIRDERQIILAEAVAPVLESWFEFCHSRLIPFLKPALAYYQNLKKKRSSLNFQDLLSESAKLLKENSEVRRYFQQKYKCLLVDEFQDTDPIQAELMLYLTGEEIEEKNWTKLTPRQGSLFVVGDPKQSIYRFRRADIDIYQRVKEMIASTGGEALNLTMNFRTTSLVTEPLNEVFVQHLPEQETSYQAAYRPLNSVKRDDPKEEQKLGIYKWMVPNARKTAEVIEADADGIAKYIREKLTNGEAQPRDFMILTRYNGGIDDYAKKLEEYSIPVMTTGEVSLAEDEELRAALYLFKLLAEPTNSLYAAAVLRGPLFGISDKLLYNFTTHGGRLALFTAIPEPLAEEEQALLKTVYDKLKQYYMWRRQDIPTAAIEKILLDVGLLPKYMSLKKNKRDYTRTYQVLEKLRAYEASGHAEFYAVVERLEQLIVDETIEEMTLPDEENAVRVMNVHKSKGLEAPIVFLVHPKKFVDQKDKIGRHIQREQEGSIGYFCFTNEKDEMMAQPPNWQRLQAEEYEYLKAEEMRLVYVAATRAEKMLVISCMDKGNEKNNPWNDLLEGLELEEFKVPEDIVKPEVVDKNVIGAVEWNQIREQVLNWAEPLKQKTYEMERPTDRTGDDHSLLGIARETGGGKDWGSVIHEAFEAILKGNETRSEVIEELLVKYDIPVERAPEVNDAIDAFLQSPIWERCKQSDEWYAEMPFTVMVQEGHPLYREETGETILTGIIDLIFKENDEWIIVDYKTDRFTRKEDIEKLKDHYAKQLNVYKQAWEEITKEQVGEMNIYFVQTQDCVKI</sequence>
<evidence type="ECO:0000256" key="7">
    <source>
        <dbReference type="ARBA" id="ARBA00022840"/>
    </source>
</evidence>
<dbReference type="RefSeq" id="WP_275119870.1">
    <property type="nucleotide sequence ID" value="NZ_JAOTPO010000014.1"/>
</dbReference>
<dbReference type="EC" id="5.6.2.4" evidence="12"/>
<dbReference type="Pfam" id="PF12705">
    <property type="entry name" value="PDDEXK_1"/>
    <property type="match status" value="1"/>
</dbReference>
<feature type="coiled-coil region" evidence="15">
    <location>
        <begin position="62"/>
        <end position="89"/>
    </location>
</feature>
<evidence type="ECO:0000256" key="9">
    <source>
        <dbReference type="ARBA" id="ARBA00023204"/>
    </source>
</evidence>
<keyword evidence="5 14" id="KW-0347">Helicase</keyword>
<evidence type="ECO:0000256" key="6">
    <source>
        <dbReference type="ARBA" id="ARBA00022839"/>
    </source>
</evidence>
<keyword evidence="3" id="KW-0227">DNA damage</keyword>
<reference evidence="18" key="1">
    <citation type="submission" date="2024-05" db="EMBL/GenBank/DDBJ databases">
        <title>Alkalihalobacillus sp. strain MEB203 novel alkaliphilic bacterium from Lonar Lake, India.</title>
        <authorList>
            <person name="Joshi A."/>
            <person name="Thite S."/>
            <person name="Mengade P."/>
        </authorList>
    </citation>
    <scope>NUCLEOTIDE SEQUENCE</scope>
    <source>
        <strain evidence="18">MEB 203</strain>
    </source>
</reference>
<keyword evidence="9" id="KW-0234">DNA repair</keyword>
<evidence type="ECO:0000256" key="2">
    <source>
        <dbReference type="ARBA" id="ARBA00022741"/>
    </source>
</evidence>